<keyword evidence="3" id="KW-1185">Reference proteome</keyword>
<dbReference type="Pfam" id="PF06949">
    <property type="entry name" value="DUF1292"/>
    <property type="match status" value="1"/>
</dbReference>
<dbReference type="Proteomes" id="UP001597079">
    <property type="component" value="Unassembled WGS sequence"/>
</dbReference>
<name>A0ABW4JP22_9BACL</name>
<dbReference type="EMBL" id="JBHUCX010000092">
    <property type="protein sequence ID" value="MFD1677343.1"/>
    <property type="molecule type" value="Genomic_DNA"/>
</dbReference>
<proteinExistence type="inferred from homology"/>
<dbReference type="HAMAP" id="MF_01448">
    <property type="entry name" value="UPF0473"/>
    <property type="match status" value="1"/>
</dbReference>
<gene>
    <name evidence="2" type="ORF">ACFSB2_21960</name>
</gene>
<dbReference type="RefSeq" id="WP_377945245.1">
    <property type="nucleotide sequence ID" value="NZ_JBHUCX010000092.1"/>
</dbReference>
<protein>
    <recommendedName>
        <fullName evidence="1">UPF0473 protein ACFSB2_21960</fullName>
    </recommendedName>
</protein>
<sequence>MTRTDSPIPVTLTLKSNDDMLTQKMANSQILITDRDEIMADEHQHTHDHEHDEDEVIVLEDENGQEHQFVLGEVLTVDEKDYAVLLPIDEEMEEGVIFRIDGEEGDQMVLAEIEDDEEWQKVVDAYNDDLFEDEEDDEA</sequence>
<accession>A0ABW4JP22</accession>
<reference evidence="3" key="1">
    <citation type="journal article" date="2019" name="Int. J. Syst. Evol. Microbiol.">
        <title>The Global Catalogue of Microorganisms (GCM) 10K type strain sequencing project: providing services to taxonomists for standard genome sequencing and annotation.</title>
        <authorList>
            <consortium name="The Broad Institute Genomics Platform"/>
            <consortium name="The Broad Institute Genome Sequencing Center for Infectious Disease"/>
            <person name="Wu L."/>
            <person name="Ma J."/>
        </authorList>
    </citation>
    <scope>NUCLEOTIDE SEQUENCE [LARGE SCALE GENOMIC DNA]</scope>
    <source>
        <strain evidence="3">CGMCC 1.12286</strain>
    </source>
</reference>
<dbReference type="InterPro" id="IPR009711">
    <property type="entry name" value="UPF0473"/>
</dbReference>
<evidence type="ECO:0000313" key="2">
    <source>
        <dbReference type="EMBL" id="MFD1677343.1"/>
    </source>
</evidence>
<comment type="caution">
    <text evidence="2">The sequence shown here is derived from an EMBL/GenBank/DDBJ whole genome shotgun (WGS) entry which is preliminary data.</text>
</comment>
<evidence type="ECO:0000313" key="3">
    <source>
        <dbReference type="Proteomes" id="UP001597079"/>
    </source>
</evidence>
<organism evidence="2 3">
    <name type="scientific">Alicyclobacillus fodiniaquatilis</name>
    <dbReference type="NCBI Taxonomy" id="1661150"/>
    <lineage>
        <taxon>Bacteria</taxon>
        <taxon>Bacillati</taxon>
        <taxon>Bacillota</taxon>
        <taxon>Bacilli</taxon>
        <taxon>Bacillales</taxon>
        <taxon>Alicyclobacillaceae</taxon>
        <taxon>Alicyclobacillus</taxon>
    </lineage>
</organism>
<evidence type="ECO:0000256" key="1">
    <source>
        <dbReference type="HAMAP-Rule" id="MF_01448"/>
    </source>
</evidence>
<comment type="similarity">
    <text evidence="1">Belongs to the UPF0473 family.</text>
</comment>